<reference evidence="7" key="1">
    <citation type="submission" date="2022-02" db="EMBL/GenBank/DDBJ databases">
        <title>Atlantic sturgeon de novo genome assembly.</title>
        <authorList>
            <person name="Stock M."/>
            <person name="Klopp C."/>
            <person name="Guiguen Y."/>
            <person name="Cabau C."/>
            <person name="Parinello H."/>
            <person name="Santidrian Yebra-Pimentel E."/>
            <person name="Kuhl H."/>
            <person name="Dirks R.P."/>
            <person name="Guessner J."/>
            <person name="Wuertz S."/>
            <person name="Du K."/>
            <person name="Schartl M."/>
        </authorList>
    </citation>
    <scope>NUCLEOTIDE SEQUENCE</scope>
    <source>
        <strain evidence="7">STURGEONOMICS-FGT-2020</strain>
        <tissue evidence="7">Whole blood</tissue>
    </source>
</reference>
<feature type="domain" description="LRAT" evidence="6">
    <location>
        <begin position="17"/>
        <end position="133"/>
    </location>
</feature>
<name>A0AAD8CNX5_ACIOX</name>
<keyword evidence="2" id="KW-0808">Transferase</keyword>
<dbReference type="AlphaFoldDB" id="A0AAD8CNX5"/>
<organism evidence="7 8">
    <name type="scientific">Acipenser oxyrinchus oxyrinchus</name>
    <dbReference type="NCBI Taxonomy" id="40147"/>
    <lineage>
        <taxon>Eukaryota</taxon>
        <taxon>Metazoa</taxon>
        <taxon>Chordata</taxon>
        <taxon>Craniata</taxon>
        <taxon>Vertebrata</taxon>
        <taxon>Euteleostomi</taxon>
        <taxon>Actinopterygii</taxon>
        <taxon>Chondrostei</taxon>
        <taxon>Acipenseriformes</taxon>
        <taxon>Acipenseridae</taxon>
        <taxon>Acipenser</taxon>
    </lineage>
</organism>
<evidence type="ECO:0000256" key="2">
    <source>
        <dbReference type="ARBA" id="ARBA00022679"/>
    </source>
</evidence>
<dbReference type="GO" id="GO:0008970">
    <property type="term" value="F:phospholipase A1 activity"/>
    <property type="evidence" value="ECO:0007669"/>
    <property type="project" value="TreeGrafter"/>
</dbReference>
<dbReference type="EMBL" id="JAGXEW010000033">
    <property type="protein sequence ID" value="KAK1154973.1"/>
    <property type="molecule type" value="Genomic_DNA"/>
</dbReference>
<sequence>MAPVLWKDDDEPELGDLIEIFRTGYKHWAVYVGSGYIIHLAPPCELSQPCGSSLMSVVCEKAVIRKDLLREVAGGDRYRVNNKLDSKYSPQPVNKIVREAERQVGKEVPYNLATKNCEHFVTELRYGCGESQQVREAVGAGVGAGVVLFGVIAGIGYFMSRNRQDRNNQ</sequence>
<dbReference type="InterPro" id="IPR051496">
    <property type="entry name" value="H-rev107_PLA/AT"/>
</dbReference>
<dbReference type="InterPro" id="IPR007053">
    <property type="entry name" value="LRAT_dom"/>
</dbReference>
<dbReference type="GO" id="GO:0070292">
    <property type="term" value="P:N-acylphosphatidylethanolamine metabolic process"/>
    <property type="evidence" value="ECO:0007669"/>
    <property type="project" value="TreeGrafter"/>
</dbReference>
<evidence type="ECO:0000313" key="7">
    <source>
        <dbReference type="EMBL" id="KAK1154973.1"/>
    </source>
</evidence>
<keyword evidence="7" id="KW-0012">Acyltransferase</keyword>
<keyword evidence="8" id="KW-1185">Reference proteome</keyword>
<dbReference type="PANTHER" id="PTHR13943">
    <property type="entry name" value="HRAS-LIKE SUPPRESSOR - RELATED"/>
    <property type="match status" value="1"/>
</dbReference>
<dbReference type="Gene3D" id="3.90.1720.10">
    <property type="entry name" value="endopeptidase domain like (from Nostoc punctiforme)"/>
    <property type="match status" value="1"/>
</dbReference>
<gene>
    <name evidence="7" type="primary">Plaat3</name>
    <name evidence="7" type="ORF">AOXY_G28019</name>
</gene>
<evidence type="ECO:0000259" key="6">
    <source>
        <dbReference type="PROSITE" id="PS51934"/>
    </source>
</evidence>
<evidence type="ECO:0000313" key="8">
    <source>
        <dbReference type="Proteomes" id="UP001230051"/>
    </source>
</evidence>
<dbReference type="Pfam" id="PF04970">
    <property type="entry name" value="LRAT"/>
    <property type="match status" value="1"/>
</dbReference>
<dbReference type="GO" id="GO:0004623">
    <property type="term" value="F:phospholipase A2 activity"/>
    <property type="evidence" value="ECO:0007669"/>
    <property type="project" value="TreeGrafter"/>
</dbReference>
<protein>
    <submittedName>
        <fullName evidence="7">Phospholipase A and acyltransferase 3-like isoform X2</fullName>
    </submittedName>
</protein>
<comment type="similarity">
    <text evidence="1">Belongs to the H-rev107 family.</text>
</comment>
<keyword evidence="5" id="KW-0472">Membrane</keyword>
<proteinExistence type="inferred from homology"/>
<accession>A0AAD8CNX5</accession>
<evidence type="ECO:0000256" key="5">
    <source>
        <dbReference type="SAM" id="Phobius"/>
    </source>
</evidence>
<dbReference type="GO" id="GO:0005737">
    <property type="term" value="C:cytoplasm"/>
    <property type="evidence" value="ECO:0007669"/>
    <property type="project" value="TreeGrafter"/>
</dbReference>
<keyword evidence="4" id="KW-0443">Lipid metabolism</keyword>
<keyword evidence="5" id="KW-0812">Transmembrane</keyword>
<dbReference type="GO" id="GO:0016410">
    <property type="term" value="F:N-acyltransferase activity"/>
    <property type="evidence" value="ECO:0007669"/>
    <property type="project" value="TreeGrafter"/>
</dbReference>
<feature type="transmembrane region" description="Helical" evidence="5">
    <location>
        <begin position="137"/>
        <end position="159"/>
    </location>
</feature>
<evidence type="ECO:0000256" key="1">
    <source>
        <dbReference type="ARBA" id="ARBA00007824"/>
    </source>
</evidence>
<dbReference type="PROSITE" id="PS51934">
    <property type="entry name" value="LRAT"/>
    <property type="match status" value="1"/>
</dbReference>
<evidence type="ECO:0000256" key="3">
    <source>
        <dbReference type="ARBA" id="ARBA00022801"/>
    </source>
</evidence>
<dbReference type="PANTHER" id="PTHR13943:SF31">
    <property type="entry name" value="PHOSPHOLIPASE A AND ACYLTRANSFERASE 3"/>
    <property type="match status" value="1"/>
</dbReference>
<keyword evidence="3" id="KW-0378">Hydrolase</keyword>
<comment type="caution">
    <text evidence="7">The sequence shown here is derived from an EMBL/GenBank/DDBJ whole genome shotgun (WGS) entry which is preliminary data.</text>
</comment>
<evidence type="ECO:0000256" key="4">
    <source>
        <dbReference type="ARBA" id="ARBA00023098"/>
    </source>
</evidence>
<dbReference type="Proteomes" id="UP001230051">
    <property type="component" value="Unassembled WGS sequence"/>
</dbReference>
<keyword evidence="5" id="KW-1133">Transmembrane helix</keyword>